<keyword evidence="1" id="KW-0812">Transmembrane</keyword>
<feature type="transmembrane region" description="Helical" evidence="1">
    <location>
        <begin position="12"/>
        <end position="36"/>
    </location>
</feature>
<evidence type="ECO:0000256" key="1">
    <source>
        <dbReference type="SAM" id="Phobius"/>
    </source>
</evidence>
<evidence type="ECO:0000313" key="3">
    <source>
        <dbReference type="Proteomes" id="UP000517916"/>
    </source>
</evidence>
<keyword evidence="1" id="KW-1133">Transmembrane helix</keyword>
<dbReference type="RefSeq" id="WP_158510889.1">
    <property type="nucleotide sequence ID" value="NZ_BAAABQ010000009.1"/>
</dbReference>
<proteinExistence type="predicted"/>
<reference evidence="2 3" key="1">
    <citation type="submission" date="2020-08" db="EMBL/GenBank/DDBJ databases">
        <title>Genomic Encyclopedia of Archaeal and Bacterial Type Strains, Phase II (KMG-II): from individual species to whole genera.</title>
        <authorList>
            <person name="Goeker M."/>
        </authorList>
    </citation>
    <scope>NUCLEOTIDE SEQUENCE [LARGE SCALE GENOMIC DNA]</scope>
    <source>
        <strain evidence="2 3">DSM 43850</strain>
    </source>
</reference>
<organism evidence="2 3">
    <name type="scientific">Kutzneria viridogrisea</name>
    <dbReference type="NCBI Taxonomy" id="47990"/>
    <lineage>
        <taxon>Bacteria</taxon>
        <taxon>Bacillati</taxon>
        <taxon>Actinomycetota</taxon>
        <taxon>Actinomycetes</taxon>
        <taxon>Pseudonocardiales</taxon>
        <taxon>Pseudonocardiaceae</taxon>
        <taxon>Kutzneria</taxon>
    </lineage>
</organism>
<gene>
    <name evidence="2" type="ORF">BC739_003776</name>
</gene>
<keyword evidence="1" id="KW-0472">Membrane</keyword>
<sequence>MRRRPPLEIIAMVLVGIGTLFALAVALGPYLVLYLMTHPDLPTPGGH</sequence>
<dbReference type="Proteomes" id="UP000517916">
    <property type="component" value="Unassembled WGS sequence"/>
</dbReference>
<evidence type="ECO:0000313" key="2">
    <source>
        <dbReference type="EMBL" id="MBA8926577.1"/>
    </source>
</evidence>
<comment type="caution">
    <text evidence="2">The sequence shown here is derived from an EMBL/GenBank/DDBJ whole genome shotgun (WGS) entry which is preliminary data.</text>
</comment>
<keyword evidence="3" id="KW-1185">Reference proteome</keyword>
<dbReference type="EMBL" id="JACJID010000002">
    <property type="protein sequence ID" value="MBA8926577.1"/>
    <property type="molecule type" value="Genomic_DNA"/>
</dbReference>
<name>A0ABR6BI64_9PSEU</name>
<protein>
    <submittedName>
        <fullName evidence="2">Uncharacterized protein</fullName>
    </submittedName>
</protein>
<accession>A0ABR6BI64</accession>